<evidence type="ECO:0000313" key="1">
    <source>
        <dbReference type="Proteomes" id="UP000887579"/>
    </source>
</evidence>
<evidence type="ECO:0000313" key="2">
    <source>
        <dbReference type="WBParaSite" id="ES5_v2.g11834.t1"/>
    </source>
</evidence>
<reference evidence="2" key="1">
    <citation type="submission" date="2022-11" db="UniProtKB">
        <authorList>
            <consortium name="WormBaseParasite"/>
        </authorList>
    </citation>
    <scope>IDENTIFICATION</scope>
</reference>
<dbReference type="Proteomes" id="UP000887579">
    <property type="component" value="Unplaced"/>
</dbReference>
<organism evidence="1 2">
    <name type="scientific">Panagrolaimus sp. ES5</name>
    <dbReference type="NCBI Taxonomy" id="591445"/>
    <lineage>
        <taxon>Eukaryota</taxon>
        <taxon>Metazoa</taxon>
        <taxon>Ecdysozoa</taxon>
        <taxon>Nematoda</taxon>
        <taxon>Chromadorea</taxon>
        <taxon>Rhabditida</taxon>
        <taxon>Tylenchina</taxon>
        <taxon>Panagrolaimomorpha</taxon>
        <taxon>Panagrolaimoidea</taxon>
        <taxon>Panagrolaimidae</taxon>
        <taxon>Panagrolaimus</taxon>
    </lineage>
</organism>
<name>A0AC34F459_9BILA</name>
<sequence>MNQFALKAQIQQQMKNSEEDGGKTVRASTLQGNKFFAHKVSEWYQFLPQVQHKVLDIEQAEEQFQQRNRVMNQFALKAQIQQQMKDSEEDGGKTVRASTLIIKDKDVISSDEDDDNDDEEDADEEKKKQKQRTNNQKKNQKKDKKVRVENGDEVAAYESDDGDDEGREFDYMSDSGSDSE</sequence>
<protein>
    <submittedName>
        <fullName evidence="2">Transcription initiation factor IIF subunit alpha</fullName>
    </submittedName>
</protein>
<proteinExistence type="predicted"/>
<dbReference type="WBParaSite" id="ES5_v2.g11834.t1">
    <property type="protein sequence ID" value="ES5_v2.g11834.t1"/>
    <property type="gene ID" value="ES5_v2.g11834"/>
</dbReference>
<accession>A0AC34F459</accession>